<name>A0ABV5HMM2_9VIBR</name>
<dbReference type="Proteomes" id="UP001589645">
    <property type="component" value="Unassembled WGS sequence"/>
</dbReference>
<accession>A0ABV5HMM2</accession>
<dbReference type="EMBL" id="JBHMEP010000002">
    <property type="protein sequence ID" value="MFB9135480.1"/>
    <property type="molecule type" value="Genomic_DNA"/>
</dbReference>
<dbReference type="Pfam" id="PF12261">
    <property type="entry name" value="T_hemolysin"/>
    <property type="match status" value="1"/>
</dbReference>
<reference evidence="1 2" key="1">
    <citation type="submission" date="2024-09" db="EMBL/GenBank/DDBJ databases">
        <authorList>
            <person name="Sun Q."/>
            <person name="Mori K."/>
        </authorList>
    </citation>
    <scope>NUCLEOTIDE SEQUENCE [LARGE SCALE GENOMIC DNA]</scope>
    <source>
        <strain evidence="1 2">CECT 8064</strain>
    </source>
</reference>
<evidence type="ECO:0000313" key="1">
    <source>
        <dbReference type="EMBL" id="MFB9135480.1"/>
    </source>
</evidence>
<dbReference type="RefSeq" id="WP_390192406.1">
    <property type="nucleotide sequence ID" value="NZ_JBHMEP010000002.1"/>
</dbReference>
<dbReference type="InterPro" id="IPR022050">
    <property type="entry name" value="T_hemolysin"/>
</dbReference>
<evidence type="ECO:0000313" key="2">
    <source>
        <dbReference type="Proteomes" id="UP001589645"/>
    </source>
</evidence>
<organism evidence="1 2">
    <name type="scientific">Vibrio olivae</name>
    <dbReference type="NCBI Taxonomy" id="1243002"/>
    <lineage>
        <taxon>Bacteria</taxon>
        <taxon>Pseudomonadati</taxon>
        <taxon>Pseudomonadota</taxon>
        <taxon>Gammaproteobacteria</taxon>
        <taxon>Vibrionales</taxon>
        <taxon>Vibrionaceae</taxon>
        <taxon>Vibrio</taxon>
    </lineage>
</organism>
<protein>
    <submittedName>
        <fullName evidence="1">Thermostable hemolysin</fullName>
    </submittedName>
</protein>
<comment type="caution">
    <text evidence="1">The sequence shown here is derived from an EMBL/GenBank/DDBJ whole genome shotgun (WGS) entry which is preliminary data.</text>
</comment>
<keyword evidence="2" id="KW-1185">Reference proteome</keyword>
<sequence>MENLFSVDGLYLDIIDTNHCQWNQAKHYIHERYAKAFDAQLNDYMPAFMALMKEQEFVSLCGFRGAQSGELFLEQYLDIPADVIVSQQFSTAVKREQLVEFGQLASFNKGLSLVHFFLVAQALVARNYQWCIFTATDPLYAMMKRFGLSLVTIADANPNRIPDATSIWGNYYQHQPRIVAGHLVSGLAHLNARLASSRSHAVGER</sequence>
<proteinExistence type="predicted"/>
<gene>
    <name evidence="1" type="ORF">ACFFUV_10955</name>
</gene>